<evidence type="ECO:0000259" key="5">
    <source>
        <dbReference type="PROSITE" id="PS50011"/>
    </source>
</evidence>
<dbReference type="EMBL" id="LR215010">
    <property type="protein sequence ID" value="VEU69064.1"/>
    <property type="molecule type" value="Genomic_DNA"/>
</dbReference>
<protein>
    <submittedName>
        <fullName evidence="6">Serine/threonine protein kinase</fullName>
        <ecNumber evidence="6">2.7.11.1</ecNumber>
    </submittedName>
</protein>
<dbReference type="GO" id="GO:0004674">
    <property type="term" value="F:protein serine/threonine kinase activity"/>
    <property type="evidence" value="ECO:0007669"/>
    <property type="project" value="UniProtKB-KW"/>
</dbReference>
<dbReference type="InterPro" id="IPR017441">
    <property type="entry name" value="Protein_kinase_ATP_BS"/>
</dbReference>
<dbReference type="Gene3D" id="1.10.510.10">
    <property type="entry name" value="Transferase(Phosphotransferase) domain 1"/>
    <property type="match status" value="1"/>
</dbReference>
<evidence type="ECO:0000313" key="6">
    <source>
        <dbReference type="EMBL" id="VEU69064.1"/>
    </source>
</evidence>
<feature type="binding site" evidence="3">
    <location>
        <position position="49"/>
    </location>
    <ligand>
        <name>ATP</name>
        <dbReference type="ChEBI" id="CHEBI:30616"/>
    </ligand>
</feature>
<dbReference type="SMART" id="SM00220">
    <property type="entry name" value="S_TKc"/>
    <property type="match status" value="1"/>
</dbReference>
<dbReference type="PROSITE" id="PS00108">
    <property type="entry name" value="PROTEIN_KINASE_ST"/>
    <property type="match status" value="1"/>
</dbReference>
<dbReference type="GO" id="GO:0005524">
    <property type="term" value="F:ATP binding"/>
    <property type="evidence" value="ECO:0007669"/>
    <property type="project" value="UniProtKB-UniRule"/>
</dbReference>
<gene>
    <name evidence="6" type="primary">pknB</name>
    <name evidence="6" type="ORF">NCTC10146_00544</name>
</gene>
<dbReference type="EC" id="2.7.11.1" evidence="6"/>
<sequence length="333" mass="38115">MNSNNSISIPESSKVHEKYKVGRILGNGGMGVVCSVVPKNNPNVEYALKYRYNDFNETSKRRFLDEIKSLSKINSEHFPKLIDSYSDKNEQFYIMELVTGETLKDLLRKNRQLNVATANNYIRQIADALGELHSNGIIHRDIKSQNIMVQNDFYIKILDLGISVSEDSHRYTKTNAIVCSPHYVAPEYLIKNSKITKAVDIYSLGILYYEMLIGDYPFEGKNETDTILMHKNNEFPNPKNYRDLPQSIANIIIKATAKNPSHRHQTVWEFKEDVKTSLKDYRKLEKPISQKTMKSKKTIADIINSIWFMVGVLGFLVIIVISIIIIGFTLGVL</sequence>
<dbReference type="SUPFAM" id="SSF56112">
    <property type="entry name" value="Protein kinase-like (PK-like)"/>
    <property type="match status" value="1"/>
</dbReference>
<keyword evidence="4" id="KW-0472">Membrane</keyword>
<dbReference type="PROSITE" id="PS50011">
    <property type="entry name" value="PROTEIN_KINASE_DOM"/>
    <property type="match status" value="1"/>
</dbReference>
<evidence type="ECO:0000256" key="2">
    <source>
        <dbReference type="ARBA" id="ARBA00022840"/>
    </source>
</evidence>
<keyword evidence="2 3" id="KW-0067">ATP-binding</keyword>
<dbReference type="InterPro" id="IPR011009">
    <property type="entry name" value="Kinase-like_dom_sf"/>
</dbReference>
<dbReference type="RefSeq" id="WP_129721229.1">
    <property type="nucleotide sequence ID" value="NZ_LR215010.1"/>
</dbReference>
<dbReference type="Pfam" id="PF00069">
    <property type="entry name" value="Pkinase"/>
    <property type="match status" value="1"/>
</dbReference>
<dbReference type="PANTHER" id="PTHR44167">
    <property type="entry name" value="OVARIAN-SPECIFIC SERINE/THREONINE-PROTEIN KINASE LOK-RELATED"/>
    <property type="match status" value="1"/>
</dbReference>
<evidence type="ECO:0000256" key="3">
    <source>
        <dbReference type="PROSITE-ProRule" id="PRU10141"/>
    </source>
</evidence>
<dbReference type="CDD" id="cd14014">
    <property type="entry name" value="STKc_PknB_like"/>
    <property type="match status" value="1"/>
</dbReference>
<dbReference type="PANTHER" id="PTHR44167:SF24">
    <property type="entry name" value="SERINE_THREONINE-PROTEIN KINASE CHK2"/>
    <property type="match status" value="1"/>
</dbReference>
<keyword evidence="6" id="KW-0723">Serine/threonine-protein kinase</keyword>
<feature type="domain" description="Protein kinase" evidence="5">
    <location>
        <begin position="19"/>
        <end position="278"/>
    </location>
</feature>
<evidence type="ECO:0000256" key="4">
    <source>
        <dbReference type="SAM" id="Phobius"/>
    </source>
</evidence>
<dbReference type="InterPro" id="IPR000719">
    <property type="entry name" value="Prot_kinase_dom"/>
</dbReference>
<dbReference type="PROSITE" id="PS00107">
    <property type="entry name" value="PROTEIN_KINASE_ATP"/>
    <property type="match status" value="1"/>
</dbReference>
<reference evidence="6 7" key="1">
    <citation type="submission" date="2019-01" db="EMBL/GenBank/DDBJ databases">
        <authorList>
            <consortium name="Pathogen Informatics"/>
        </authorList>
    </citation>
    <scope>NUCLEOTIDE SEQUENCE [LARGE SCALE GENOMIC DNA]</scope>
    <source>
        <strain evidence="6 7">NCTC10146</strain>
    </source>
</reference>
<dbReference type="AlphaFoldDB" id="A0A449AR64"/>
<keyword evidence="6" id="KW-0808">Transferase</keyword>
<organism evidence="6 7">
    <name type="scientific">Mycoplasmopsis canis</name>
    <dbReference type="NCBI Taxonomy" id="29555"/>
    <lineage>
        <taxon>Bacteria</taxon>
        <taxon>Bacillati</taxon>
        <taxon>Mycoplasmatota</taxon>
        <taxon>Mycoplasmoidales</taxon>
        <taxon>Metamycoplasmataceae</taxon>
        <taxon>Mycoplasmopsis</taxon>
    </lineage>
</organism>
<keyword evidence="1 3" id="KW-0547">Nucleotide-binding</keyword>
<keyword evidence="6" id="KW-0418">Kinase</keyword>
<dbReference type="InterPro" id="IPR008271">
    <property type="entry name" value="Ser/Thr_kinase_AS"/>
</dbReference>
<keyword evidence="4" id="KW-1133">Transmembrane helix</keyword>
<feature type="transmembrane region" description="Helical" evidence="4">
    <location>
        <begin position="306"/>
        <end position="332"/>
    </location>
</feature>
<evidence type="ECO:0000256" key="1">
    <source>
        <dbReference type="ARBA" id="ARBA00022741"/>
    </source>
</evidence>
<proteinExistence type="predicted"/>
<keyword evidence="4" id="KW-0812">Transmembrane</keyword>
<evidence type="ECO:0000313" key="7">
    <source>
        <dbReference type="Proteomes" id="UP000290495"/>
    </source>
</evidence>
<accession>A0A449AR64</accession>
<dbReference type="Proteomes" id="UP000290495">
    <property type="component" value="Chromosome"/>
</dbReference>
<name>A0A449AR64_9BACT</name>